<evidence type="ECO:0000256" key="1">
    <source>
        <dbReference type="SAM" id="MobiDB-lite"/>
    </source>
</evidence>
<dbReference type="KEGG" id="bgz:XH91_38525"/>
<dbReference type="AlphaFoldDB" id="A0AAE5XA10"/>
<protein>
    <recommendedName>
        <fullName evidence="2">Protein CR006 P-loop domain-containing protein</fullName>
    </recommendedName>
</protein>
<gene>
    <name evidence="4" type="ORF">EAS56_15375</name>
    <name evidence="3" type="ORF">XH91_38525</name>
</gene>
<evidence type="ECO:0000313" key="6">
    <source>
        <dbReference type="Proteomes" id="UP000290401"/>
    </source>
</evidence>
<evidence type="ECO:0000313" key="4">
    <source>
        <dbReference type="EMBL" id="RXH13417.1"/>
    </source>
</evidence>
<proteinExistence type="predicted"/>
<keyword evidence="6" id="KW-1185">Reference proteome</keyword>
<feature type="domain" description="Protein CR006 P-loop" evidence="2">
    <location>
        <begin position="27"/>
        <end position="126"/>
    </location>
</feature>
<evidence type="ECO:0000313" key="5">
    <source>
        <dbReference type="Proteomes" id="UP000288972"/>
    </source>
</evidence>
<organism evidence="3 5">
    <name type="scientific">Bradyrhizobium guangzhouense</name>
    <dbReference type="NCBI Taxonomy" id="1325095"/>
    <lineage>
        <taxon>Bacteria</taxon>
        <taxon>Pseudomonadati</taxon>
        <taxon>Pseudomonadota</taxon>
        <taxon>Alphaproteobacteria</taxon>
        <taxon>Hyphomicrobiales</taxon>
        <taxon>Nitrobacteraceae</taxon>
        <taxon>Bradyrhizobium</taxon>
    </lineage>
</organism>
<dbReference type="Proteomes" id="UP000290401">
    <property type="component" value="Unassembled WGS sequence"/>
</dbReference>
<keyword evidence="3" id="KW-0614">Plasmid</keyword>
<dbReference type="Pfam" id="PF13166">
    <property type="entry name" value="AAA_13"/>
    <property type="match status" value="1"/>
</dbReference>
<feature type="region of interest" description="Disordered" evidence="1">
    <location>
        <begin position="106"/>
        <end position="142"/>
    </location>
</feature>
<dbReference type="EMBL" id="CP030054">
    <property type="protein sequence ID" value="QAU51269.1"/>
    <property type="molecule type" value="Genomic_DNA"/>
</dbReference>
<accession>A0AAE5XA10</accession>
<evidence type="ECO:0000259" key="2">
    <source>
        <dbReference type="Pfam" id="PF13166"/>
    </source>
</evidence>
<dbReference type="InterPro" id="IPR026866">
    <property type="entry name" value="CR006_AAA"/>
</dbReference>
<name>A0AAE5XA10_9BRAD</name>
<reference evidence="3 5" key="1">
    <citation type="submission" date="2018-06" db="EMBL/GenBank/DDBJ databases">
        <title>Comparative genomics of rhizobia nodulating Arachis hypogaea in China.</title>
        <authorList>
            <person name="Li Y."/>
        </authorList>
    </citation>
    <scope>NUCLEOTIDE SEQUENCE [LARGE SCALE GENOMIC DNA]</scope>
    <source>
        <strain evidence="3 5">CCBAU 51670</strain>
        <plasmid evidence="3 5">unnamed1</plasmid>
    </source>
</reference>
<sequence>MRVPAGCEFEFVTSEGTTVKAGAGNSLSNRLAVFNEDFIDLNLQWSAGRAKPVFYIGREQAELAAELAKKEAALPVANERKIAAEALFRAKEQQLANFKRAHARTVSTELRQGSRSRFLQNTVASHTESSADKPTNQRNSRL</sequence>
<dbReference type="EMBL" id="RDQZ01000010">
    <property type="protein sequence ID" value="RXH13417.1"/>
    <property type="molecule type" value="Genomic_DNA"/>
</dbReference>
<dbReference type="Proteomes" id="UP000288972">
    <property type="component" value="Plasmid unnamed1"/>
</dbReference>
<reference evidence="4 6" key="2">
    <citation type="submission" date="2018-10" db="EMBL/GenBank/DDBJ databases">
        <title>Bradyrhizobium sp. nov., effective nodules isolated from peanut in China.</title>
        <authorList>
            <person name="Li Y."/>
        </authorList>
    </citation>
    <scope>NUCLEOTIDE SEQUENCE [LARGE SCALE GENOMIC DNA]</scope>
    <source>
        <strain evidence="4 6">CCBAU 53426</strain>
    </source>
</reference>
<evidence type="ECO:0000313" key="3">
    <source>
        <dbReference type="EMBL" id="QAU51269.1"/>
    </source>
</evidence>
<geneLocation type="plasmid" evidence="3 5">
    <name>unnamed1</name>
</geneLocation>